<protein>
    <recommendedName>
        <fullName evidence="2">NPC1 middle luminal domain-containing protein</fullName>
    </recommendedName>
</protein>
<keyword evidence="1" id="KW-1133">Transmembrane helix</keyword>
<gene>
    <name evidence="3" type="ORF">NMOB1V02_LOCUS12103</name>
</gene>
<keyword evidence="1" id="KW-0812">Transmembrane</keyword>
<dbReference type="Proteomes" id="UP000678499">
    <property type="component" value="Unassembled WGS sequence"/>
</dbReference>
<evidence type="ECO:0000313" key="3">
    <source>
        <dbReference type="EMBL" id="CAD7284497.1"/>
    </source>
</evidence>
<dbReference type="PANTHER" id="PTHR45727">
    <property type="entry name" value="NPC INTRACELLULAR CHOLESTEROL TRANSPORTER 1"/>
    <property type="match status" value="1"/>
</dbReference>
<keyword evidence="1" id="KW-0472">Membrane</keyword>
<dbReference type="EMBL" id="CAJPEX010008441">
    <property type="protein sequence ID" value="CAG0924649.1"/>
    <property type="molecule type" value="Genomic_DNA"/>
</dbReference>
<proteinExistence type="predicted"/>
<name>A0A7R9BZK1_9CRUS</name>
<dbReference type="GO" id="GO:0042632">
    <property type="term" value="P:cholesterol homeostasis"/>
    <property type="evidence" value="ECO:0007669"/>
    <property type="project" value="TreeGrafter"/>
</dbReference>
<evidence type="ECO:0000313" key="4">
    <source>
        <dbReference type="Proteomes" id="UP000678499"/>
    </source>
</evidence>
<dbReference type="EMBL" id="OA890478">
    <property type="protein sequence ID" value="CAD7284497.1"/>
    <property type="molecule type" value="Genomic_DNA"/>
</dbReference>
<accession>A0A7R9BZK1</accession>
<organism evidence="3">
    <name type="scientific">Notodromas monacha</name>
    <dbReference type="NCBI Taxonomy" id="399045"/>
    <lineage>
        <taxon>Eukaryota</taxon>
        <taxon>Metazoa</taxon>
        <taxon>Ecdysozoa</taxon>
        <taxon>Arthropoda</taxon>
        <taxon>Crustacea</taxon>
        <taxon>Oligostraca</taxon>
        <taxon>Ostracoda</taxon>
        <taxon>Podocopa</taxon>
        <taxon>Podocopida</taxon>
        <taxon>Cypridocopina</taxon>
        <taxon>Cypridoidea</taxon>
        <taxon>Cyprididae</taxon>
        <taxon>Notodromas</taxon>
    </lineage>
</organism>
<feature type="transmembrane region" description="Helical" evidence="1">
    <location>
        <begin position="44"/>
        <end position="61"/>
    </location>
</feature>
<dbReference type="GO" id="GO:0030299">
    <property type="term" value="P:intestinal cholesterol absorption"/>
    <property type="evidence" value="ECO:0007669"/>
    <property type="project" value="TreeGrafter"/>
</dbReference>
<dbReference type="GO" id="GO:0005886">
    <property type="term" value="C:plasma membrane"/>
    <property type="evidence" value="ECO:0007669"/>
    <property type="project" value="TreeGrafter"/>
</dbReference>
<keyword evidence="4" id="KW-1185">Reference proteome</keyword>
<evidence type="ECO:0000259" key="2">
    <source>
        <dbReference type="Pfam" id="PF22314"/>
    </source>
</evidence>
<dbReference type="GO" id="GO:0015485">
    <property type="term" value="F:cholesterol binding"/>
    <property type="evidence" value="ECO:0007669"/>
    <property type="project" value="TreeGrafter"/>
</dbReference>
<feature type="domain" description="NPC1 middle luminal" evidence="2">
    <location>
        <begin position="85"/>
        <end position="247"/>
    </location>
</feature>
<dbReference type="InterPro" id="IPR053956">
    <property type="entry name" value="NPC1_MLD"/>
</dbReference>
<dbReference type="Pfam" id="PF22314">
    <property type="entry name" value="NPC1_MLD"/>
    <property type="match status" value="1"/>
</dbReference>
<feature type="non-terminal residue" evidence="3">
    <location>
        <position position="290"/>
    </location>
</feature>
<dbReference type="PANTHER" id="PTHR45727:SF2">
    <property type="entry name" value="NPC INTRACELLULAR CHOLESTEROL TRANSPORTER 1"/>
    <property type="match status" value="1"/>
</dbReference>
<evidence type="ECO:0000256" key="1">
    <source>
        <dbReference type="SAM" id="Phobius"/>
    </source>
</evidence>
<reference evidence="3" key="1">
    <citation type="submission" date="2020-11" db="EMBL/GenBank/DDBJ databases">
        <authorList>
            <person name="Tran Van P."/>
        </authorList>
    </citation>
    <scope>NUCLEOTIDE SEQUENCE</scope>
</reference>
<sequence>MRNVQTEVSVEERTCLFDIIGAYFEYGMTVAFTAIGRAVAGRPIMVLLYSAALVAVLSWGIKSLEVITDPVELWSSPNSRGRMEKEYYDSQFEPFFRSEQLIIKAIGYDSVKHPDSGEVWGPAFNQSFFLDVFDLTNYLQEKLRAPWGSDLHETNETVGLADVCFAPLKPDNHKCAVQSAFQYFQNSRAKIGNRNSFWRTLDTCAVSNHVQLDCLGDFGGPVDPKLAFGGYLKDPKAGLERANITAFVALFTLDLRRQENNRLDVFCCVQGEKREKHGATEGVLYKIFKE</sequence>
<dbReference type="OrthoDB" id="6510177at2759"/>
<dbReference type="AlphaFoldDB" id="A0A7R9BZK1"/>
<dbReference type="GO" id="GO:0015918">
    <property type="term" value="P:sterol transport"/>
    <property type="evidence" value="ECO:0007669"/>
    <property type="project" value="TreeGrafter"/>
</dbReference>